<name>A0A1B2ICX4_9CAUD</name>
<evidence type="ECO:0000313" key="1">
    <source>
        <dbReference type="EMBL" id="ANZ49130.1"/>
    </source>
</evidence>
<gene>
    <name evidence="1" type="ORF">HUXLEY_48</name>
</gene>
<proteinExistence type="predicted"/>
<dbReference type="RefSeq" id="YP_009293016.1">
    <property type="nucleotide sequence ID" value="NC_031127.1"/>
</dbReference>
<dbReference type="GeneID" id="29069170"/>
<dbReference type="OrthoDB" id="2304at10239"/>
<accession>A0A1B2ICX4</accession>
<dbReference type="Proteomes" id="UP000203302">
    <property type="component" value="Segment"/>
</dbReference>
<organism evidence="1 2">
    <name type="scientific">Erwinia phage vB_EamM_Huxley</name>
    <dbReference type="NCBI Taxonomy" id="1883373"/>
    <lineage>
        <taxon>Viruses</taxon>
        <taxon>Duplodnaviria</taxon>
        <taxon>Heunggongvirae</taxon>
        <taxon>Uroviricota</taxon>
        <taxon>Caudoviricetes</taxon>
        <taxon>Chimalliviridae</taxon>
        <taxon>Machinavirus</taxon>
        <taxon>Machinavirus machina</taxon>
    </lineage>
</organism>
<dbReference type="KEGG" id="vg:29069170"/>
<dbReference type="EMBL" id="KX397368">
    <property type="protein sequence ID" value="ANZ49130.1"/>
    <property type="molecule type" value="Genomic_DNA"/>
</dbReference>
<protein>
    <submittedName>
        <fullName evidence="1">Uncharacterized protein</fullName>
    </submittedName>
</protein>
<evidence type="ECO:0000313" key="2">
    <source>
        <dbReference type="Proteomes" id="UP000203302"/>
    </source>
</evidence>
<reference evidence="2" key="1">
    <citation type="submission" date="2016-06" db="EMBL/GenBank/DDBJ databases">
        <authorList>
            <person name="Berg J.A."/>
            <person name="Grossarth S.E."/>
            <person name="Jarvis T.M."/>
            <person name="Merrill B.D."/>
            <person name="Breakwell D.P."/>
            <person name="Hope S."/>
            <person name="Grose J.H."/>
        </authorList>
    </citation>
    <scope>NUCLEOTIDE SEQUENCE [LARGE SCALE GENOMIC DNA]</scope>
</reference>
<sequence>MLLRDLQLFPVREIPQQYRRRIAFNATTGALGELSEIIEENGQSASGTQAYQDSLSNIVGFDGTPDGFERPLVNISGDDKKIQPFQYESRDTGLYNFVAVLVANPINDTRSQELRYIVTGYTSQAEQSLFGNLPNDMVLYINEIYGMQTVYDRTPLGERVINPNGFKMVDNLVLSRALATQGYHESSINAITISKTADMIKKMNLNPDEKFMPNEDEIYAPTATAAPSLLAGQLSQPENFVTAISNSYLRTMGMDNELTQVESFFEGTGGSNVESDLNSLGVVRNFSNYDLIKAFRQALTNSLGSSADAYNVASRAQFRLGDLKAAVANPEEIDRQIVASLDLARKLGLGEIEQTDQWIGHNGYSTMGSLVSYELAMQLGAILSRNLVSRVSFDFDNRHSDFLTPAQLTVHSDSIYSLSDRQLPRILAERFERDIHAMFVKVTKHNHIRCAVRVHALLGTVTRVEVLMDGETSKEFFTYASFMSSRLHNGNTTSLAYTGRLANDTSKLMKAIETGFHGHTTASNRSNIITSAPSSPNAFRTGNSLLDDDTPAAGIRLGTGNSLLD</sequence>